<comment type="caution">
    <text evidence="3">The sequence shown here is derived from an EMBL/GenBank/DDBJ whole genome shotgun (WGS) entry which is preliminary data.</text>
</comment>
<dbReference type="InterPro" id="IPR000719">
    <property type="entry name" value="Prot_kinase_dom"/>
</dbReference>
<reference evidence="3 4" key="1">
    <citation type="submission" date="2024-08" db="EMBL/GenBank/DDBJ databases">
        <title>Gnathostoma spinigerum genome.</title>
        <authorList>
            <person name="Gonzalez-Bertolin B."/>
            <person name="Monzon S."/>
            <person name="Zaballos A."/>
            <person name="Jimenez P."/>
            <person name="Dekumyoy P."/>
            <person name="Varona S."/>
            <person name="Cuesta I."/>
            <person name="Sumanam S."/>
            <person name="Adisakwattana P."/>
            <person name="Gasser R.B."/>
            <person name="Hernandez-Gonzalez A."/>
            <person name="Young N.D."/>
            <person name="Perteguer M.J."/>
        </authorList>
    </citation>
    <scope>NUCLEOTIDE SEQUENCE [LARGE SCALE GENOMIC DNA]</scope>
    <source>
        <strain evidence="3">AL3</strain>
        <tissue evidence="3">Liver</tissue>
    </source>
</reference>
<name>A0ABD6EIY6_9BILA</name>
<dbReference type="SMART" id="SM00220">
    <property type="entry name" value="S_TKc"/>
    <property type="match status" value="1"/>
</dbReference>
<organism evidence="3 4">
    <name type="scientific">Gnathostoma spinigerum</name>
    <dbReference type="NCBI Taxonomy" id="75299"/>
    <lineage>
        <taxon>Eukaryota</taxon>
        <taxon>Metazoa</taxon>
        <taxon>Ecdysozoa</taxon>
        <taxon>Nematoda</taxon>
        <taxon>Chromadorea</taxon>
        <taxon>Rhabditida</taxon>
        <taxon>Spirurina</taxon>
        <taxon>Gnathostomatomorpha</taxon>
        <taxon>Gnathostomatoidea</taxon>
        <taxon>Gnathostomatidae</taxon>
        <taxon>Gnathostoma</taxon>
    </lineage>
</organism>
<proteinExistence type="predicted"/>
<feature type="region of interest" description="Disordered" evidence="1">
    <location>
        <begin position="317"/>
        <end position="359"/>
    </location>
</feature>
<protein>
    <recommendedName>
        <fullName evidence="2">Protein kinase domain-containing protein</fullName>
    </recommendedName>
</protein>
<dbReference type="InterPro" id="IPR050235">
    <property type="entry name" value="CK1_Ser-Thr_kinase"/>
</dbReference>
<gene>
    <name evidence="3" type="ORF">AB6A40_005891</name>
</gene>
<dbReference type="InterPro" id="IPR011009">
    <property type="entry name" value="Kinase-like_dom_sf"/>
</dbReference>
<dbReference type="PANTHER" id="PTHR11909">
    <property type="entry name" value="CASEIN KINASE-RELATED"/>
    <property type="match status" value="1"/>
</dbReference>
<keyword evidence="4" id="KW-1185">Reference proteome</keyword>
<evidence type="ECO:0000313" key="4">
    <source>
        <dbReference type="Proteomes" id="UP001608902"/>
    </source>
</evidence>
<dbReference type="SUPFAM" id="SSF56112">
    <property type="entry name" value="Protein kinase-like (PK-like)"/>
    <property type="match status" value="1"/>
</dbReference>
<dbReference type="Proteomes" id="UP001608902">
    <property type="component" value="Unassembled WGS sequence"/>
</dbReference>
<accession>A0ABD6EIY6</accession>
<dbReference type="PROSITE" id="PS50011">
    <property type="entry name" value="PROTEIN_KINASE_DOM"/>
    <property type="match status" value="1"/>
</dbReference>
<dbReference type="Pfam" id="PF00069">
    <property type="entry name" value="Pkinase"/>
    <property type="match status" value="1"/>
</dbReference>
<evidence type="ECO:0000259" key="2">
    <source>
        <dbReference type="PROSITE" id="PS50011"/>
    </source>
</evidence>
<dbReference type="Gene3D" id="1.10.510.10">
    <property type="entry name" value="Transferase(Phosphotransferase) domain 1"/>
    <property type="match status" value="1"/>
</dbReference>
<sequence length="425" mass="49486">MGETPEVATNALAIRLPTGTVLEGRYRFETMQIGKHSTVFRVEDLFDKNHRYSLKVEYDRGDKINYLHQEIAVLHKLMSRKFVPRLYYCERCDRFSLMTTTLYGKSIWAVRQLVPNKLISAGSATRIGVHTLYQLKQLHECGYILRDLKAGDMLLGQEGNETRVIFIVDWGMCRSYVTKDKNGMVSIRPERPKAVIRGILRYCSPRVHERKDVSRADDLWSLMYILIDLANGLPWRDVRTEEPVMTKKLETSDEVLLEGCPKEWGDIMKHIRSLKYQSRPDYSLIFERFRDTLLRLDVTYSDPWDWDVLTQVKENSEQTYTLDTSESEPRQRHRHEVYDESSSSTSDTSSRHKENKKLSPVSYPIDVEQLVNITSMTGKKEHMTPYNPLLIPKAVGFIDVGTAVEDFRHQQGSFADRSNHQRKIR</sequence>
<evidence type="ECO:0000313" key="3">
    <source>
        <dbReference type="EMBL" id="MFH4979182.1"/>
    </source>
</evidence>
<feature type="domain" description="Protein kinase" evidence="2">
    <location>
        <begin position="25"/>
        <end position="294"/>
    </location>
</feature>
<evidence type="ECO:0000256" key="1">
    <source>
        <dbReference type="SAM" id="MobiDB-lite"/>
    </source>
</evidence>
<dbReference type="EMBL" id="JBGFUD010003934">
    <property type="protein sequence ID" value="MFH4979182.1"/>
    <property type="molecule type" value="Genomic_DNA"/>
</dbReference>
<dbReference type="AlphaFoldDB" id="A0ABD6EIY6"/>